<accession>A0A448X856</accession>
<keyword evidence="2" id="KW-1185">Reference proteome</keyword>
<name>A0A448X856_9PLAT</name>
<evidence type="ECO:0000313" key="2">
    <source>
        <dbReference type="Proteomes" id="UP000784294"/>
    </source>
</evidence>
<dbReference type="AlphaFoldDB" id="A0A448X856"/>
<sequence length="63" mass="6579">MSNSGIFAIGICRDEEVAWMVCDELPATPFAVSNRPSQVGCRVAAPVTGRQDGKAARIGTDVG</sequence>
<organism evidence="1 2">
    <name type="scientific">Protopolystoma xenopodis</name>
    <dbReference type="NCBI Taxonomy" id="117903"/>
    <lineage>
        <taxon>Eukaryota</taxon>
        <taxon>Metazoa</taxon>
        <taxon>Spiralia</taxon>
        <taxon>Lophotrochozoa</taxon>
        <taxon>Platyhelminthes</taxon>
        <taxon>Monogenea</taxon>
        <taxon>Polyopisthocotylea</taxon>
        <taxon>Polystomatidea</taxon>
        <taxon>Polystomatidae</taxon>
        <taxon>Protopolystoma</taxon>
    </lineage>
</organism>
<comment type="caution">
    <text evidence="1">The sequence shown here is derived from an EMBL/GenBank/DDBJ whole genome shotgun (WGS) entry which is preliminary data.</text>
</comment>
<proteinExistence type="predicted"/>
<reference evidence="1" key="1">
    <citation type="submission" date="2018-11" db="EMBL/GenBank/DDBJ databases">
        <authorList>
            <consortium name="Pathogen Informatics"/>
        </authorList>
    </citation>
    <scope>NUCLEOTIDE SEQUENCE</scope>
</reference>
<feature type="non-terminal residue" evidence="1">
    <location>
        <position position="63"/>
    </location>
</feature>
<evidence type="ECO:0000313" key="1">
    <source>
        <dbReference type="EMBL" id="VEL30452.1"/>
    </source>
</evidence>
<gene>
    <name evidence="1" type="ORF">PXEA_LOCUS23892</name>
</gene>
<protein>
    <submittedName>
        <fullName evidence="1">Uncharacterized protein</fullName>
    </submittedName>
</protein>
<dbReference type="Proteomes" id="UP000784294">
    <property type="component" value="Unassembled WGS sequence"/>
</dbReference>
<dbReference type="EMBL" id="CAAALY010112430">
    <property type="protein sequence ID" value="VEL30452.1"/>
    <property type="molecule type" value="Genomic_DNA"/>
</dbReference>